<dbReference type="EMBL" id="JAAAJA010001291">
    <property type="protein sequence ID" value="KAG0247621.1"/>
    <property type="molecule type" value="Genomic_DNA"/>
</dbReference>
<protein>
    <submittedName>
        <fullName evidence="2">Uncharacterized protein</fullName>
    </submittedName>
</protein>
<keyword evidence="3" id="KW-1185">Reference proteome</keyword>
<evidence type="ECO:0000256" key="1">
    <source>
        <dbReference type="SAM" id="MobiDB-lite"/>
    </source>
</evidence>
<reference evidence="2" key="1">
    <citation type="journal article" date="2020" name="Fungal Divers.">
        <title>Resolving the Mortierellaceae phylogeny through synthesis of multi-gene phylogenetics and phylogenomics.</title>
        <authorList>
            <person name="Vandepol N."/>
            <person name="Liber J."/>
            <person name="Desiro A."/>
            <person name="Na H."/>
            <person name="Kennedy M."/>
            <person name="Barry K."/>
            <person name="Grigoriev I.V."/>
            <person name="Miller A.N."/>
            <person name="O'Donnell K."/>
            <person name="Stajich J.E."/>
            <person name="Bonito G."/>
        </authorList>
    </citation>
    <scope>NUCLEOTIDE SEQUENCE</scope>
    <source>
        <strain evidence="2">KOD948</strain>
    </source>
</reference>
<feature type="region of interest" description="Disordered" evidence="1">
    <location>
        <begin position="67"/>
        <end position="160"/>
    </location>
</feature>
<proteinExistence type="predicted"/>
<name>A0A9P6TVE8_9FUNG</name>
<comment type="caution">
    <text evidence="2">The sequence shown here is derived from an EMBL/GenBank/DDBJ whole genome shotgun (WGS) entry which is preliminary data.</text>
</comment>
<dbReference type="AlphaFoldDB" id="A0A9P6TVE8"/>
<feature type="compositionally biased region" description="Acidic residues" evidence="1">
    <location>
        <begin position="92"/>
        <end position="101"/>
    </location>
</feature>
<sequence length="160" mass="17917">MPYLLVLSCLEEWNGAQVDSELPALVLRVGGCEYHLAAMIYGNGYHFCCTLNRIWYLKHDIRDATLELQQPEVESDSSNQGPTTDRRREGDALDGDADDGGVSDISEAAVNADEDRIETESEGKKGYHLWDDEANVEAENPTRNEVGYPEIQSISKPRRK</sequence>
<evidence type="ECO:0000313" key="2">
    <source>
        <dbReference type="EMBL" id="KAG0247621.1"/>
    </source>
</evidence>
<dbReference type="Proteomes" id="UP000726737">
    <property type="component" value="Unassembled WGS sequence"/>
</dbReference>
<accession>A0A9P6TVE8</accession>
<dbReference type="OrthoDB" id="2445349at2759"/>
<organism evidence="2 3">
    <name type="scientific">Mortierella polycephala</name>
    <dbReference type="NCBI Taxonomy" id="41804"/>
    <lineage>
        <taxon>Eukaryota</taxon>
        <taxon>Fungi</taxon>
        <taxon>Fungi incertae sedis</taxon>
        <taxon>Mucoromycota</taxon>
        <taxon>Mortierellomycotina</taxon>
        <taxon>Mortierellomycetes</taxon>
        <taxon>Mortierellales</taxon>
        <taxon>Mortierellaceae</taxon>
        <taxon>Mortierella</taxon>
    </lineage>
</organism>
<feature type="compositionally biased region" description="Basic and acidic residues" evidence="1">
    <location>
        <begin position="118"/>
        <end position="131"/>
    </location>
</feature>
<gene>
    <name evidence="2" type="ORF">BG011_001169</name>
</gene>
<evidence type="ECO:0000313" key="3">
    <source>
        <dbReference type="Proteomes" id="UP000726737"/>
    </source>
</evidence>